<dbReference type="EMBL" id="JAURVH010001514">
    <property type="protein sequence ID" value="KAK5933266.1"/>
    <property type="molecule type" value="Genomic_DNA"/>
</dbReference>
<evidence type="ECO:0000256" key="1">
    <source>
        <dbReference type="SAM" id="MobiDB-lite"/>
    </source>
</evidence>
<comment type="caution">
    <text evidence="2">The sequence shown here is derived from an EMBL/GenBank/DDBJ whole genome shotgun (WGS) entry which is preliminary data.</text>
</comment>
<evidence type="ECO:0000313" key="2">
    <source>
        <dbReference type="EMBL" id="KAK5933266.1"/>
    </source>
</evidence>
<protein>
    <submittedName>
        <fullName evidence="2">Uncharacterized protein</fullName>
    </submittedName>
</protein>
<keyword evidence="3" id="KW-1185">Reference proteome</keyword>
<feature type="region of interest" description="Disordered" evidence="1">
    <location>
        <begin position="1"/>
        <end position="52"/>
    </location>
</feature>
<dbReference type="Proteomes" id="UP001331515">
    <property type="component" value="Unassembled WGS sequence"/>
</dbReference>
<accession>A0AAN8E1A3</accession>
<name>A0AAN8E1A3_CHAGU</name>
<evidence type="ECO:0000313" key="3">
    <source>
        <dbReference type="Proteomes" id="UP001331515"/>
    </source>
</evidence>
<organism evidence="2 3">
    <name type="scientific">Champsocephalus gunnari</name>
    <name type="common">Mackerel icefish</name>
    <dbReference type="NCBI Taxonomy" id="52237"/>
    <lineage>
        <taxon>Eukaryota</taxon>
        <taxon>Metazoa</taxon>
        <taxon>Chordata</taxon>
        <taxon>Craniata</taxon>
        <taxon>Vertebrata</taxon>
        <taxon>Euteleostomi</taxon>
        <taxon>Actinopterygii</taxon>
        <taxon>Neopterygii</taxon>
        <taxon>Teleostei</taxon>
        <taxon>Neoteleostei</taxon>
        <taxon>Acanthomorphata</taxon>
        <taxon>Eupercaria</taxon>
        <taxon>Perciformes</taxon>
        <taxon>Notothenioidei</taxon>
        <taxon>Channichthyidae</taxon>
        <taxon>Champsocephalus</taxon>
    </lineage>
</organism>
<dbReference type="AlphaFoldDB" id="A0AAN8E1A3"/>
<gene>
    <name evidence="2" type="ORF">CgunFtcFv8_013760</name>
</gene>
<reference evidence="2 3" key="1">
    <citation type="journal article" date="2023" name="Mol. Biol. Evol.">
        <title>Genomics of Secondarily Temperate Adaptation in the Only Non-Antarctic Icefish.</title>
        <authorList>
            <person name="Rivera-Colon A.G."/>
            <person name="Rayamajhi N."/>
            <person name="Minhas B.F."/>
            <person name="Madrigal G."/>
            <person name="Bilyk K.T."/>
            <person name="Yoon V."/>
            <person name="Hune M."/>
            <person name="Gregory S."/>
            <person name="Cheng C.H.C."/>
            <person name="Catchen J.M."/>
        </authorList>
    </citation>
    <scope>NUCLEOTIDE SEQUENCE [LARGE SCALE GENOMIC DNA]</scope>
    <source>
        <tissue evidence="2">White muscle</tissue>
    </source>
</reference>
<feature type="compositionally biased region" description="Gly residues" evidence="1">
    <location>
        <begin position="7"/>
        <end position="23"/>
    </location>
</feature>
<proteinExistence type="predicted"/>
<sequence length="69" mass="7127">MVAEWRLGGGTAAGGGHGGWGGHGGHRQEGLRMFYPGPQQPQHKQRVNGSTSAADVLLSSSWEGLCVGV</sequence>